<evidence type="ECO:0000256" key="9">
    <source>
        <dbReference type="PIRSR" id="PIRSR001589-2"/>
    </source>
</evidence>
<keyword evidence="5 9" id="KW-0067">ATP-binding</keyword>
<keyword evidence="8" id="KW-0061">Asparagine biosynthesis</keyword>
<evidence type="ECO:0000256" key="5">
    <source>
        <dbReference type="ARBA" id="ARBA00022840"/>
    </source>
</evidence>
<evidence type="ECO:0000256" key="8">
    <source>
        <dbReference type="PIRSR" id="PIRSR001589-1"/>
    </source>
</evidence>
<protein>
    <recommendedName>
        <fullName evidence="3">asparagine synthase (glutamine-hydrolyzing)</fullName>
        <ecNumber evidence="3">6.3.5.4</ecNumber>
    </recommendedName>
</protein>
<keyword evidence="12" id="KW-0436">Ligase</keyword>
<dbReference type="InterPro" id="IPR029055">
    <property type="entry name" value="Ntn_hydrolases_N"/>
</dbReference>
<dbReference type="PROSITE" id="PS51278">
    <property type="entry name" value="GATASE_TYPE_2"/>
    <property type="match status" value="1"/>
</dbReference>
<evidence type="ECO:0000256" key="3">
    <source>
        <dbReference type="ARBA" id="ARBA00012737"/>
    </source>
</evidence>
<dbReference type="GO" id="GO:0005524">
    <property type="term" value="F:ATP binding"/>
    <property type="evidence" value="ECO:0007669"/>
    <property type="project" value="UniProtKB-KW"/>
</dbReference>
<dbReference type="CDD" id="cd01991">
    <property type="entry name" value="Asn_synthase_B_C"/>
    <property type="match status" value="1"/>
</dbReference>
<dbReference type="InterPro" id="IPR017932">
    <property type="entry name" value="GATase_2_dom"/>
</dbReference>
<comment type="similarity">
    <text evidence="2">Belongs to the asparagine synthetase family.</text>
</comment>
<dbReference type="Gene3D" id="3.40.50.620">
    <property type="entry name" value="HUPs"/>
    <property type="match status" value="1"/>
</dbReference>
<comment type="caution">
    <text evidence="12">The sequence shown here is derived from an EMBL/GenBank/DDBJ whole genome shotgun (WGS) entry which is preliminary data.</text>
</comment>
<evidence type="ECO:0000313" key="13">
    <source>
        <dbReference type="Proteomes" id="UP000605201"/>
    </source>
</evidence>
<dbReference type="SUPFAM" id="SSF56235">
    <property type="entry name" value="N-terminal nucleophile aminohydrolases (Ntn hydrolases)"/>
    <property type="match status" value="1"/>
</dbReference>
<dbReference type="Pfam" id="PF13537">
    <property type="entry name" value="GATase_7"/>
    <property type="match status" value="1"/>
</dbReference>
<feature type="domain" description="Glutamine amidotransferase type-2" evidence="11">
    <location>
        <begin position="2"/>
        <end position="222"/>
    </location>
</feature>
<accession>A0A8J6NWA6</accession>
<evidence type="ECO:0000256" key="7">
    <source>
        <dbReference type="ARBA" id="ARBA00048741"/>
    </source>
</evidence>
<dbReference type="InterPro" id="IPR001962">
    <property type="entry name" value="Asn_synthase"/>
</dbReference>
<evidence type="ECO:0000256" key="1">
    <source>
        <dbReference type="ARBA" id="ARBA00005187"/>
    </source>
</evidence>
<proteinExistence type="inferred from homology"/>
<keyword evidence="6 8" id="KW-0315">Glutamine amidotransferase</keyword>
<dbReference type="CDD" id="cd00712">
    <property type="entry name" value="AsnB"/>
    <property type="match status" value="1"/>
</dbReference>
<feature type="site" description="Important for beta-aspartyl-AMP intermediate formation" evidence="10">
    <location>
        <position position="380"/>
    </location>
</feature>
<feature type="binding site" evidence="9">
    <location>
        <position position="109"/>
    </location>
    <ligand>
        <name>L-glutamine</name>
        <dbReference type="ChEBI" id="CHEBI:58359"/>
    </ligand>
</feature>
<dbReference type="PANTHER" id="PTHR43284:SF1">
    <property type="entry name" value="ASPARAGINE SYNTHETASE"/>
    <property type="match status" value="1"/>
</dbReference>
<evidence type="ECO:0000256" key="6">
    <source>
        <dbReference type="ARBA" id="ARBA00022962"/>
    </source>
</evidence>
<keyword evidence="4 9" id="KW-0547">Nucleotide-binding</keyword>
<dbReference type="SUPFAM" id="SSF52402">
    <property type="entry name" value="Adenine nucleotide alpha hydrolases-like"/>
    <property type="match status" value="1"/>
</dbReference>
<organism evidence="12 13">
    <name type="scientific">Candidatus Desulfatibia vada</name>
    <dbReference type="NCBI Taxonomy" id="2841696"/>
    <lineage>
        <taxon>Bacteria</taxon>
        <taxon>Pseudomonadati</taxon>
        <taxon>Thermodesulfobacteriota</taxon>
        <taxon>Desulfobacteria</taxon>
        <taxon>Desulfobacterales</taxon>
        <taxon>Desulfobacterales incertae sedis</taxon>
        <taxon>Candidatus Desulfatibia</taxon>
    </lineage>
</organism>
<feature type="binding site" evidence="9">
    <location>
        <begin position="378"/>
        <end position="379"/>
    </location>
    <ligand>
        <name>ATP</name>
        <dbReference type="ChEBI" id="CHEBI:30616"/>
    </ligand>
</feature>
<dbReference type="PIRSF" id="PIRSF001589">
    <property type="entry name" value="Asn_synthetase_glu-h"/>
    <property type="match status" value="1"/>
</dbReference>
<dbReference type="NCBIfam" id="TIGR01536">
    <property type="entry name" value="asn_synth_AEB"/>
    <property type="match status" value="1"/>
</dbReference>
<dbReference type="AlphaFoldDB" id="A0A8J6NWA6"/>
<dbReference type="InterPro" id="IPR006426">
    <property type="entry name" value="Asn_synth_AEB"/>
</dbReference>
<dbReference type="PANTHER" id="PTHR43284">
    <property type="entry name" value="ASPARAGINE SYNTHETASE (GLUTAMINE-HYDROLYZING)"/>
    <property type="match status" value="1"/>
</dbReference>
<comment type="pathway">
    <text evidence="1">Amino-acid biosynthesis; L-asparagine biosynthesis; L-asparagine from L-aspartate (L-Gln route): step 1/1.</text>
</comment>
<sequence>MCGICGKICFDGKPIEEDLIKEMCRSLAYRGPDDHGTYINNSVSDNGRRVSLGLGHQRLSIIDLSPAGHQPMTNEDGTIWITYNGEVYNFKEIRADLKRKGHTFKSDTDTEVILHLYEEEGIEAIHRLNGMFAFALWDENRSRLWICRDRIGIKPLVYYWDGKHFAFVSEIKALLNDPAIPKELDHEALYLYLTFSYVPAPYTMFRGVRKLEPGHFIIFEQGKLEVKKYWDVDKTIAQDKTLLSFAEQEGIFKKRLYEYLNDAVCKRMIADVSLGAFLSGGIDSSIIVALMARNSNQPVKTFSIGFKDAELFDETHYAREVADCFKTDHHEFKLTYRDMLDVLPDVLATFDEPFADSSAIPTYIVSRETRKYVTVALSGDGGDELFAGYRSYLGEYWYKRYMSIPAFIREEFFERLIQRLPDSRDSKYLDYIRRLKKFIKGTKGSFPERVLALKEIFPRDIRRNILCGSGTNKNPLLEDPALSRVKKLLDLNCSDRINSILYADLKDSLPGDMLTKVDWMSMKNSLEVRVPFLDHRVVELAFSMPSAFKLRKGRGKYILKETFKDILPPSLVDRPKAGFEVPISRWLKTDLNFLIEQNLAEDRIREQGIFKYEIIKKLIHDHMSNRTDTSWMLWNLIVFQHWHDKYLTPME</sequence>
<dbReference type="InterPro" id="IPR051786">
    <property type="entry name" value="ASN_synthetase/amidase"/>
</dbReference>
<gene>
    <name evidence="12" type="primary">asnB</name>
    <name evidence="12" type="ORF">H8D96_21785</name>
</gene>
<feature type="active site" description="For GATase activity" evidence="8">
    <location>
        <position position="2"/>
    </location>
</feature>
<dbReference type="Pfam" id="PF00733">
    <property type="entry name" value="Asn_synthase"/>
    <property type="match status" value="1"/>
</dbReference>
<dbReference type="EC" id="6.3.5.4" evidence="3"/>
<dbReference type="InterPro" id="IPR014729">
    <property type="entry name" value="Rossmann-like_a/b/a_fold"/>
</dbReference>
<dbReference type="GO" id="GO:0004066">
    <property type="term" value="F:asparagine synthase (glutamine-hydrolyzing) activity"/>
    <property type="evidence" value="ECO:0007669"/>
    <property type="project" value="UniProtKB-EC"/>
</dbReference>
<evidence type="ECO:0000256" key="10">
    <source>
        <dbReference type="PIRSR" id="PIRSR001589-3"/>
    </source>
</evidence>
<dbReference type="GO" id="GO:0005829">
    <property type="term" value="C:cytosol"/>
    <property type="evidence" value="ECO:0007669"/>
    <property type="project" value="TreeGrafter"/>
</dbReference>
<dbReference type="InterPro" id="IPR033738">
    <property type="entry name" value="AsnB_N"/>
</dbReference>
<dbReference type="GO" id="GO:0006529">
    <property type="term" value="P:asparagine biosynthetic process"/>
    <property type="evidence" value="ECO:0007669"/>
    <property type="project" value="UniProtKB-KW"/>
</dbReference>
<name>A0A8J6NWA6_9BACT</name>
<evidence type="ECO:0000313" key="12">
    <source>
        <dbReference type="EMBL" id="MBC8434549.1"/>
    </source>
</evidence>
<reference evidence="12 13" key="1">
    <citation type="submission" date="2020-08" db="EMBL/GenBank/DDBJ databases">
        <title>Bridging the membrane lipid divide: bacteria of the FCB group superphylum have the potential to synthesize archaeal ether lipids.</title>
        <authorList>
            <person name="Villanueva L."/>
            <person name="Von Meijenfeldt F.A.B."/>
            <person name="Westbye A.B."/>
            <person name="Yadav S."/>
            <person name="Hopmans E.C."/>
            <person name="Dutilh B.E."/>
            <person name="Sinninghe Damste J.S."/>
        </authorList>
    </citation>
    <scope>NUCLEOTIDE SEQUENCE [LARGE SCALE GENOMIC DNA]</scope>
    <source>
        <strain evidence="12">NIOZ-UU17</strain>
    </source>
</reference>
<dbReference type="Gene3D" id="3.60.20.10">
    <property type="entry name" value="Glutamine Phosphoribosylpyrophosphate, subunit 1, domain 1"/>
    <property type="match status" value="1"/>
</dbReference>
<dbReference type="Proteomes" id="UP000605201">
    <property type="component" value="Unassembled WGS sequence"/>
</dbReference>
<dbReference type="EMBL" id="JACNIG010000458">
    <property type="protein sequence ID" value="MBC8434549.1"/>
    <property type="molecule type" value="Genomic_DNA"/>
</dbReference>
<comment type="catalytic activity">
    <reaction evidence="7">
        <text>L-aspartate + L-glutamine + ATP + H2O = L-asparagine + L-glutamate + AMP + diphosphate + H(+)</text>
        <dbReference type="Rhea" id="RHEA:12228"/>
        <dbReference type="ChEBI" id="CHEBI:15377"/>
        <dbReference type="ChEBI" id="CHEBI:15378"/>
        <dbReference type="ChEBI" id="CHEBI:29985"/>
        <dbReference type="ChEBI" id="CHEBI:29991"/>
        <dbReference type="ChEBI" id="CHEBI:30616"/>
        <dbReference type="ChEBI" id="CHEBI:33019"/>
        <dbReference type="ChEBI" id="CHEBI:58048"/>
        <dbReference type="ChEBI" id="CHEBI:58359"/>
        <dbReference type="ChEBI" id="CHEBI:456215"/>
        <dbReference type="EC" id="6.3.5.4"/>
    </reaction>
</comment>
<feature type="binding site" evidence="9">
    <location>
        <position position="304"/>
    </location>
    <ligand>
        <name>ATP</name>
        <dbReference type="ChEBI" id="CHEBI:30616"/>
    </ligand>
</feature>
<evidence type="ECO:0000259" key="11">
    <source>
        <dbReference type="PROSITE" id="PS51278"/>
    </source>
</evidence>
<keyword evidence="8" id="KW-0028">Amino-acid biosynthesis</keyword>
<evidence type="ECO:0000256" key="4">
    <source>
        <dbReference type="ARBA" id="ARBA00022741"/>
    </source>
</evidence>
<evidence type="ECO:0000256" key="2">
    <source>
        <dbReference type="ARBA" id="ARBA00005752"/>
    </source>
</evidence>